<dbReference type="InterPro" id="IPR007278">
    <property type="entry name" value="DUF397"/>
</dbReference>
<accession>A0A1M4TKB0</accession>
<dbReference type="STRING" id="2017.SAMN05444320_101112"/>
<proteinExistence type="predicted"/>
<reference evidence="2 3" key="1">
    <citation type="submission" date="2016-11" db="EMBL/GenBank/DDBJ databases">
        <authorList>
            <person name="Jaros S."/>
            <person name="Januszkiewicz K."/>
            <person name="Wedrychowicz H."/>
        </authorList>
    </citation>
    <scope>NUCLEOTIDE SEQUENCE [LARGE SCALE GENOMIC DNA]</scope>
    <source>
        <strain evidence="2 3">DSM 44523</strain>
    </source>
</reference>
<keyword evidence="3" id="KW-1185">Reference proteome</keyword>
<dbReference type="Pfam" id="PF04149">
    <property type="entry name" value="DUF397"/>
    <property type="match status" value="1"/>
</dbReference>
<protein>
    <recommendedName>
        <fullName evidence="1">DUF397 domain-containing protein</fullName>
    </recommendedName>
</protein>
<sequence length="68" mass="7003">MGALDLADVRWRKSSYSADNGTCVEVGRLSGAVAARDSKDPAGPVLMFGAGSWGSFVRSVRSGALDLG</sequence>
<dbReference type="AlphaFoldDB" id="A0A1M4TKB0"/>
<evidence type="ECO:0000313" key="3">
    <source>
        <dbReference type="Proteomes" id="UP000184501"/>
    </source>
</evidence>
<evidence type="ECO:0000259" key="1">
    <source>
        <dbReference type="Pfam" id="PF04149"/>
    </source>
</evidence>
<gene>
    <name evidence="2" type="ORF">SAMN05444320_101112</name>
</gene>
<evidence type="ECO:0000313" key="2">
    <source>
        <dbReference type="EMBL" id="SHE44836.1"/>
    </source>
</evidence>
<feature type="domain" description="DUF397" evidence="1">
    <location>
        <begin position="10"/>
        <end position="61"/>
    </location>
</feature>
<name>A0A1M4TKB0_STRHI</name>
<dbReference type="Proteomes" id="UP000184501">
    <property type="component" value="Unassembled WGS sequence"/>
</dbReference>
<dbReference type="OrthoDB" id="4558943at2"/>
<dbReference type="EMBL" id="FQVN01000001">
    <property type="protein sequence ID" value="SHE44836.1"/>
    <property type="molecule type" value="Genomic_DNA"/>
</dbReference>
<organism evidence="2 3">
    <name type="scientific">Streptoalloteichus hindustanus</name>
    <dbReference type="NCBI Taxonomy" id="2017"/>
    <lineage>
        <taxon>Bacteria</taxon>
        <taxon>Bacillati</taxon>
        <taxon>Actinomycetota</taxon>
        <taxon>Actinomycetes</taxon>
        <taxon>Pseudonocardiales</taxon>
        <taxon>Pseudonocardiaceae</taxon>
        <taxon>Streptoalloteichus</taxon>
    </lineage>
</organism>
<dbReference type="RefSeq" id="WP_073479357.1">
    <property type="nucleotide sequence ID" value="NZ_FQVN01000001.1"/>
</dbReference>